<comment type="caution">
    <text evidence="1">The sequence shown here is derived from an EMBL/GenBank/DDBJ whole genome shotgun (WGS) entry which is preliminary data.</text>
</comment>
<proteinExistence type="predicted"/>
<accession>A0ACC2RQ53</accession>
<dbReference type="Proteomes" id="UP001165960">
    <property type="component" value="Unassembled WGS sequence"/>
</dbReference>
<gene>
    <name evidence="1" type="primary">EPS8L3</name>
    <name evidence="1" type="ORF">DSO57_1036718</name>
</gene>
<protein>
    <submittedName>
        <fullName evidence="1">Epidermal growth factor receptor kinase substrate 8-like protein 3</fullName>
    </submittedName>
</protein>
<reference evidence="1" key="1">
    <citation type="submission" date="2022-04" db="EMBL/GenBank/DDBJ databases">
        <title>Genome of the entomopathogenic fungus Entomophthora muscae.</title>
        <authorList>
            <person name="Elya C."/>
            <person name="Lovett B.R."/>
            <person name="Lee E."/>
            <person name="Macias A.M."/>
            <person name="Hajek A.E."/>
            <person name="De Bivort B.L."/>
            <person name="Kasson M.T."/>
            <person name="De Fine Licht H.H."/>
            <person name="Stajich J.E."/>
        </authorList>
    </citation>
    <scope>NUCLEOTIDE SEQUENCE</scope>
    <source>
        <strain evidence="1">Berkeley</strain>
    </source>
</reference>
<sequence>MQTMTTLDPLPQDPGSIKEYLVVVWEHEARDQDELTLVPGAIIEVVERSCKDW</sequence>
<keyword evidence="2" id="KW-1185">Reference proteome</keyword>
<organism evidence="1 2">
    <name type="scientific">Entomophthora muscae</name>
    <dbReference type="NCBI Taxonomy" id="34485"/>
    <lineage>
        <taxon>Eukaryota</taxon>
        <taxon>Fungi</taxon>
        <taxon>Fungi incertae sedis</taxon>
        <taxon>Zoopagomycota</taxon>
        <taxon>Entomophthoromycotina</taxon>
        <taxon>Entomophthoromycetes</taxon>
        <taxon>Entomophthorales</taxon>
        <taxon>Entomophthoraceae</taxon>
        <taxon>Entomophthora</taxon>
    </lineage>
</organism>
<dbReference type="EMBL" id="QTSX02006752">
    <property type="protein sequence ID" value="KAJ9052187.1"/>
    <property type="molecule type" value="Genomic_DNA"/>
</dbReference>
<evidence type="ECO:0000313" key="2">
    <source>
        <dbReference type="Proteomes" id="UP001165960"/>
    </source>
</evidence>
<evidence type="ECO:0000313" key="1">
    <source>
        <dbReference type="EMBL" id="KAJ9052187.1"/>
    </source>
</evidence>
<name>A0ACC2RQ53_9FUNG</name>